<dbReference type="EMBL" id="JBBLZC010000008">
    <property type="protein sequence ID" value="MEK0083435.1"/>
    <property type="molecule type" value="Genomic_DNA"/>
</dbReference>
<organism evidence="2 3">
    <name type="scientific">Benzoatithermus flavus</name>
    <dbReference type="NCBI Taxonomy" id="3108223"/>
    <lineage>
        <taxon>Bacteria</taxon>
        <taxon>Pseudomonadati</taxon>
        <taxon>Pseudomonadota</taxon>
        <taxon>Alphaproteobacteria</taxon>
        <taxon>Geminicoccales</taxon>
        <taxon>Geminicoccaceae</taxon>
        <taxon>Benzoatithermus</taxon>
    </lineage>
</organism>
<keyword evidence="3" id="KW-1185">Reference proteome</keyword>
<dbReference type="Proteomes" id="UP001375743">
    <property type="component" value="Unassembled WGS sequence"/>
</dbReference>
<name>A0ABU8XQE1_9PROT</name>
<accession>A0ABU8XQE1</accession>
<protein>
    <submittedName>
        <fullName evidence="2">Alpha/beta hydrolase</fullName>
    </submittedName>
</protein>
<dbReference type="SUPFAM" id="SSF53474">
    <property type="entry name" value="alpha/beta-Hydrolases"/>
    <property type="match status" value="1"/>
</dbReference>
<feature type="domain" description="AB hydrolase-1" evidence="1">
    <location>
        <begin position="21"/>
        <end position="249"/>
    </location>
</feature>
<evidence type="ECO:0000313" key="3">
    <source>
        <dbReference type="Proteomes" id="UP001375743"/>
    </source>
</evidence>
<keyword evidence="2" id="KW-0378">Hydrolase</keyword>
<evidence type="ECO:0000259" key="1">
    <source>
        <dbReference type="Pfam" id="PF12697"/>
    </source>
</evidence>
<sequence length="256" mass="26355">MTESCYVSSYGRPRPKGAPGILFVHGAGMDHTVWALQGRHFAFHGWNALAVDLPGHGRSRALPPLASIEAMADALADLAGPEGAVLVGHSMGGLAALAAAARRPERVRALCLVGCAARMPVHPELLALAAAGDPKTVELMCDWAFGPRGQIGGSPSPGQWLQGAARSLLHNGDPAVLAGDLAACDAYTSGPEHAAAVRCPALVVIGALDRMTPPKAGRELAGLIPGARTAVIEGTGHMMMLETPDATLEALRGLLR</sequence>
<dbReference type="GO" id="GO:0016787">
    <property type="term" value="F:hydrolase activity"/>
    <property type="evidence" value="ECO:0007669"/>
    <property type="project" value="UniProtKB-KW"/>
</dbReference>
<dbReference type="PRINTS" id="PR00111">
    <property type="entry name" value="ABHYDROLASE"/>
</dbReference>
<dbReference type="PANTHER" id="PTHR43194:SF2">
    <property type="entry name" value="PEROXISOMAL MEMBRANE PROTEIN LPX1"/>
    <property type="match status" value="1"/>
</dbReference>
<proteinExistence type="predicted"/>
<gene>
    <name evidence="2" type="ORF">U1T56_09755</name>
</gene>
<dbReference type="PANTHER" id="PTHR43194">
    <property type="entry name" value="HYDROLASE ALPHA/BETA FOLD FAMILY"/>
    <property type="match status" value="1"/>
</dbReference>
<evidence type="ECO:0000313" key="2">
    <source>
        <dbReference type="EMBL" id="MEK0083435.1"/>
    </source>
</evidence>
<reference evidence="2 3" key="1">
    <citation type="submission" date="2024-01" db="EMBL/GenBank/DDBJ databases">
        <title>Multi-omics insights into the function and evolution of sodium benzoate biodegradation pathways in Benzoatithermus flavus gen. nov., sp. nov. from hot spring.</title>
        <authorList>
            <person name="Hu C.-J."/>
            <person name="Li W.-J."/>
        </authorList>
    </citation>
    <scope>NUCLEOTIDE SEQUENCE [LARGE SCALE GENOMIC DNA]</scope>
    <source>
        <strain evidence="2 3">SYSU G07066</strain>
    </source>
</reference>
<dbReference type="InterPro" id="IPR050228">
    <property type="entry name" value="Carboxylesterase_BioH"/>
</dbReference>
<dbReference type="Pfam" id="PF12697">
    <property type="entry name" value="Abhydrolase_6"/>
    <property type="match status" value="1"/>
</dbReference>
<dbReference type="InterPro" id="IPR029058">
    <property type="entry name" value="AB_hydrolase_fold"/>
</dbReference>
<dbReference type="InterPro" id="IPR000073">
    <property type="entry name" value="AB_hydrolase_1"/>
</dbReference>
<comment type="caution">
    <text evidence="2">The sequence shown here is derived from an EMBL/GenBank/DDBJ whole genome shotgun (WGS) entry which is preliminary data.</text>
</comment>
<dbReference type="Gene3D" id="3.40.50.1820">
    <property type="entry name" value="alpha/beta hydrolase"/>
    <property type="match status" value="1"/>
</dbReference>
<dbReference type="RefSeq" id="WP_418159284.1">
    <property type="nucleotide sequence ID" value="NZ_JBBLZC010000008.1"/>
</dbReference>